<name>A0AB36XKN1_9VIBR</name>
<feature type="compositionally biased region" description="Polar residues" evidence="1">
    <location>
        <begin position="49"/>
        <end position="63"/>
    </location>
</feature>
<accession>A0AB36XKN1</accession>
<proteinExistence type="predicted"/>
<reference evidence="2" key="3">
    <citation type="journal article" date="2018" name="Nature">
        <title>A major lineage of non-tailed dsDNA viruses as unrecognized killers of marine bacteria.</title>
        <authorList>
            <person name="Kauffman K.M."/>
            <person name="Hussain F.A."/>
            <person name="Yang J."/>
            <person name="Arevalo P."/>
            <person name="Brown J.M."/>
            <person name="Chang W.K."/>
            <person name="VanInsberghe D."/>
            <person name="Elsherbini J."/>
            <person name="Sharma R.S."/>
            <person name="Cutler M.B."/>
            <person name="Kelly L."/>
            <person name="Polz M.F."/>
        </authorList>
    </citation>
    <scope>NUCLEOTIDE SEQUENCE</scope>
    <source>
        <strain evidence="2">10N.261.52.F7</strain>
    </source>
</reference>
<feature type="region of interest" description="Disordered" evidence="1">
    <location>
        <begin position="37"/>
        <end position="63"/>
    </location>
</feature>
<reference key="1">
    <citation type="submission" date="2016-07" db="EMBL/GenBank/DDBJ databases">
        <title>Nontailed viruses are major unrecognized killers of bacteria in the ocean.</title>
        <authorList>
            <person name="Kauffman K."/>
            <person name="Hussain F."/>
            <person name="Yang J."/>
            <person name="Arevalo P."/>
            <person name="Brown J."/>
            <person name="Cutler M."/>
            <person name="Kelly L."/>
            <person name="Polz M.F."/>
        </authorList>
    </citation>
    <scope>NUCLEOTIDE SEQUENCE [LARGE SCALE GENOMIC DNA]</scope>
    <source>
        <strain>10N.261.52.F7</strain>
    </source>
</reference>
<gene>
    <name evidence="2" type="ORF">BCT99_23885</name>
</gene>
<dbReference type="AlphaFoldDB" id="A0AB36XKN1"/>
<feature type="compositionally biased region" description="Basic and acidic residues" evidence="1">
    <location>
        <begin position="37"/>
        <end position="48"/>
    </location>
</feature>
<reference evidence="2" key="2">
    <citation type="submission" date="2016-07" db="EMBL/GenBank/DDBJ databases">
        <authorList>
            <person name="Kauffman K."/>
            <person name="Arevalo P."/>
            <person name="Polz M.F."/>
        </authorList>
    </citation>
    <scope>NUCLEOTIDE SEQUENCE</scope>
    <source>
        <strain evidence="2">10N.261.52.F7</strain>
    </source>
</reference>
<sequence length="63" mass="7192">MDAKKLQGKGKSGKADKALAKIQKLYGIESRLKGISAEKRKTKNEKQSGRYTPNQYWMSFTNR</sequence>
<evidence type="ECO:0000313" key="2">
    <source>
        <dbReference type="EMBL" id="PMK45043.1"/>
    </source>
</evidence>
<comment type="caution">
    <text evidence="2">The sequence shown here is derived from an EMBL/GenBank/DDBJ whole genome shotgun (WGS) entry which is preliminary data.</text>
</comment>
<evidence type="ECO:0000256" key="1">
    <source>
        <dbReference type="SAM" id="MobiDB-lite"/>
    </source>
</evidence>
<dbReference type="EMBL" id="MCXM01000023">
    <property type="protein sequence ID" value="PMK45043.1"/>
    <property type="molecule type" value="Genomic_DNA"/>
</dbReference>
<protein>
    <submittedName>
        <fullName evidence="2">Uncharacterized protein</fullName>
    </submittedName>
</protein>
<organism evidence="2">
    <name type="scientific">Vibrio lentus</name>
    <dbReference type="NCBI Taxonomy" id="136468"/>
    <lineage>
        <taxon>Bacteria</taxon>
        <taxon>Pseudomonadati</taxon>
        <taxon>Pseudomonadota</taxon>
        <taxon>Gammaproteobacteria</taxon>
        <taxon>Vibrionales</taxon>
        <taxon>Vibrionaceae</taxon>
        <taxon>Vibrio</taxon>
    </lineage>
</organism>